<dbReference type="Proteomes" id="UP000700800">
    <property type="component" value="Unassembled WGS sequence"/>
</dbReference>
<protein>
    <submittedName>
        <fullName evidence="1">Uncharacterized protein</fullName>
    </submittedName>
</protein>
<dbReference type="EMBL" id="SVAF01000008">
    <property type="protein sequence ID" value="MBE6164482.1"/>
    <property type="molecule type" value="Genomic_DNA"/>
</dbReference>
<reference evidence="1" key="1">
    <citation type="submission" date="2019-04" db="EMBL/GenBank/DDBJ databases">
        <title>Evolution of Biomass-Degrading Anaerobic Consortia Revealed by Metagenomics.</title>
        <authorList>
            <person name="Peng X."/>
        </authorList>
    </citation>
    <scope>NUCLEOTIDE SEQUENCE</scope>
    <source>
        <strain evidence="1">SIG195</strain>
    </source>
</reference>
<dbReference type="AlphaFoldDB" id="A0A927XJG9"/>
<sequence length="99" mass="11574">MLVKLDKLNSQVNILNKKINQLDLSEIEKNLLFVLAQNDLFDLNHHQLSNKDLLVILKDEKYARTRLDKAMKELESKGYITKIKKSPTTYKLVVDFLET</sequence>
<proteinExistence type="predicted"/>
<name>A0A927XJG9_9STRE</name>
<gene>
    <name evidence="1" type="ORF">E7156_04095</name>
</gene>
<evidence type="ECO:0000313" key="2">
    <source>
        <dbReference type="Proteomes" id="UP000700800"/>
    </source>
</evidence>
<evidence type="ECO:0000313" key="1">
    <source>
        <dbReference type="EMBL" id="MBE6164482.1"/>
    </source>
</evidence>
<organism evidence="1 2">
    <name type="scientific">Streptococcus gallolyticus</name>
    <dbReference type="NCBI Taxonomy" id="315405"/>
    <lineage>
        <taxon>Bacteria</taxon>
        <taxon>Bacillati</taxon>
        <taxon>Bacillota</taxon>
        <taxon>Bacilli</taxon>
        <taxon>Lactobacillales</taxon>
        <taxon>Streptococcaceae</taxon>
        <taxon>Streptococcus</taxon>
    </lineage>
</organism>
<comment type="caution">
    <text evidence="1">The sequence shown here is derived from an EMBL/GenBank/DDBJ whole genome shotgun (WGS) entry which is preliminary data.</text>
</comment>
<accession>A0A927XJG9</accession>